<protein>
    <recommendedName>
        <fullName evidence="6">MADF domain-containing protein</fullName>
    </recommendedName>
</protein>
<accession>A0A1B6LQR7</accession>
<dbReference type="GO" id="GO:0003677">
    <property type="term" value="F:DNA binding"/>
    <property type="evidence" value="ECO:0007669"/>
    <property type="project" value="InterPro"/>
</dbReference>
<dbReference type="PANTHER" id="PTHR12243">
    <property type="entry name" value="MADF DOMAIN TRANSCRIPTION FACTOR"/>
    <property type="match status" value="1"/>
</dbReference>
<sequence length="308" mass="35216">SMLFRVGTGVTVGHRSGDTAAAASWKMAEEIDMEALIQAIEERPTIWDMRCEEHGNKEERRKAWAEVTRLFVAGRTSDPEKKKIENLIHLKWKNVRDRYARDLRDLKLAKNKKPKKGFKSKTPYCYSRRLSFLKDVLECKSATTSRGSKRTKCVKQEDVGPKADSTFTEMPPSIPKKRRLDLIEAEKVLELKTKIAAREGTPPEDDDLHFLLSLHPSLQTVPEHLKLITRMELMEVLIKNTSCPDPLVHPHVPHQNTSQYYSLETQPSSSSHQTTKMKPEQRNSLTPTSDVSYKSENEDGEDSNFSQN</sequence>
<evidence type="ECO:0000256" key="1">
    <source>
        <dbReference type="PROSITE-ProRule" id="PRU00371"/>
    </source>
</evidence>
<dbReference type="PANTHER" id="PTHR12243:SF67">
    <property type="entry name" value="COREPRESSOR OF PANGOLIN, ISOFORM A-RELATED"/>
    <property type="match status" value="1"/>
</dbReference>
<name>A0A1B6LQR7_9HEMI</name>
<dbReference type="GO" id="GO:0005667">
    <property type="term" value="C:transcription regulator complex"/>
    <property type="evidence" value="ECO:0007669"/>
    <property type="project" value="TreeGrafter"/>
</dbReference>
<dbReference type="EMBL" id="GEBQ01014063">
    <property type="protein sequence ID" value="JAT25914.1"/>
    <property type="molecule type" value="Transcribed_RNA"/>
</dbReference>
<dbReference type="InterPro" id="IPR006578">
    <property type="entry name" value="MADF-dom"/>
</dbReference>
<feature type="domain" description="BESS" evidence="4">
    <location>
        <begin position="204"/>
        <end position="243"/>
    </location>
</feature>
<proteinExistence type="predicted"/>
<organism evidence="5">
    <name type="scientific">Graphocephala atropunctata</name>
    <dbReference type="NCBI Taxonomy" id="36148"/>
    <lineage>
        <taxon>Eukaryota</taxon>
        <taxon>Metazoa</taxon>
        <taxon>Ecdysozoa</taxon>
        <taxon>Arthropoda</taxon>
        <taxon>Hexapoda</taxon>
        <taxon>Insecta</taxon>
        <taxon>Pterygota</taxon>
        <taxon>Neoptera</taxon>
        <taxon>Paraneoptera</taxon>
        <taxon>Hemiptera</taxon>
        <taxon>Auchenorrhyncha</taxon>
        <taxon>Membracoidea</taxon>
        <taxon>Cicadellidae</taxon>
        <taxon>Cicadellinae</taxon>
        <taxon>Cicadellini</taxon>
        <taxon>Graphocephala</taxon>
    </lineage>
</organism>
<dbReference type="AlphaFoldDB" id="A0A1B6LQR7"/>
<gene>
    <name evidence="5" type="ORF">g.54326</name>
</gene>
<feature type="compositionally biased region" description="Polar residues" evidence="2">
    <location>
        <begin position="261"/>
        <end position="294"/>
    </location>
</feature>
<feature type="region of interest" description="Disordered" evidence="2">
    <location>
        <begin position="261"/>
        <end position="308"/>
    </location>
</feature>
<evidence type="ECO:0000313" key="5">
    <source>
        <dbReference type="EMBL" id="JAT25914.1"/>
    </source>
</evidence>
<keyword evidence="1" id="KW-0539">Nucleus</keyword>
<dbReference type="Pfam" id="PF02944">
    <property type="entry name" value="BESS"/>
    <property type="match status" value="1"/>
</dbReference>
<dbReference type="SMART" id="SM00595">
    <property type="entry name" value="MADF"/>
    <property type="match status" value="1"/>
</dbReference>
<dbReference type="PROSITE" id="PS51031">
    <property type="entry name" value="BESS"/>
    <property type="match status" value="1"/>
</dbReference>
<dbReference type="PROSITE" id="PS51029">
    <property type="entry name" value="MADF"/>
    <property type="match status" value="1"/>
</dbReference>
<reference evidence="5" key="1">
    <citation type="submission" date="2015-11" db="EMBL/GenBank/DDBJ databases">
        <title>De novo transcriptome assembly of four potential Pierce s Disease insect vectors from Arizona vineyards.</title>
        <authorList>
            <person name="Tassone E.E."/>
        </authorList>
    </citation>
    <scope>NUCLEOTIDE SEQUENCE</scope>
</reference>
<dbReference type="Pfam" id="PF10545">
    <property type="entry name" value="MADF_DNA_bdg"/>
    <property type="match status" value="1"/>
</dbReference>
<dbReference type="InterPro" id="IPR039353">
    <property type="entry name" value="TF_Adf1"/>
</dbReference>
<evidence type="ECO:0000256" key="2">
    <source>
        <dbReference type="SAM" id="MobiDB-lite"/>
    </source>
</evidence>
<dbReference type="GO" id="GO:0005634">
    <property type="term" value="C:nucleus"/>
    <property type="evidence" value="ECO:0007669"/>
    <property type="project" value="UniProtKB-SubCell"/>
</dbReference>
<evidence type="ECO:0000259" key="4">
    <source>
        <dbReference type="PROSITE" id="PS51031"/>
    </source>
</evidence>
<dbReference type="GO" id="GO:0006357">
    <property type="term" value="P:regulation of transcription by RNA polymerase II"/>
    <property type="evidence" value="ECO:0007669"/>
    <property type="project" value="TreeGrafter"/>
</dbReference>
<feature type="domain" description="MADF" evidence="3">
    <location>
        <begin position="35"/>
        <end position="138"/>
    </location>
</feature>
<evidence type="ECO:0000259" key="3">
    <source>
        <dbReference type="PROSITE" id="PS51029"/>
    </source>
</evidence>
<evidence type="ECO:0008006" key="6">
    <source>
        <dbReference type="Google" id="ProtNLM"/>
    </source>
</evidence>
<dbReference type="InterPro" id="IPR004210">
    <property type="entry name" value="BESS_motif"/>
</dbReference>
<comment type="subcellular location">
    <subcellularLocation>
        <location evidence="1">Nucleus</location>
    </subcellularLocation>
</comment>
<feature type="non-terminal residue" evidence="5">
    <location>
        <position position="1"/>
    </location>
</feature>